<keyword evidence="14 18" id="KW-0961">Cell wall biogenesis/degradation</keyword>
<dbReference type="Gene3D" id="3.90.550.10">
    <property type="entry name" value="Spore Coat Polysaccharide Biosynthesis Protein SpsA, Chain A"/>
    <property type="match status" value="1"/>
</dbReference>
<dbReference type="SUPFAM" id="SSF53448">
    <property type="entry name" value="Nucleotide-diphospho-sugar transferases"/>
    <property type="match status" value="1"/>
</dbReference>
<keyword evidence="6 18" id="KW-0548">Nucleotidyltransferase</keyword>
<feature type="binding site" evidence="18">
    <location>
        <position position="336"/>
    </location>
    <ligand>
        <name>UDP-N-acetyl-alpha-D-glucosamine</name>
        <dbReference type="ChEBI" id="CHEBI:57705"/>
    </ligand>
</feature>
<feature type="active site" description="Proton acceptor" evidence="18">
    <location>
        <position position="348"/>
    </location>
</feature>
<comment type="pathway">
    <text evidence="18">Nucleotide-sugar biosynthesis; UDP-N-acetyl-alpha-D-glucosamine biosynthesis; N-acetyl-alpha-D-glucosamine 1-phosphate from alpha-D-glucosamine 6-phosphate (route II): step 2/2.</text>
</comment>
<feature type="binding site" evidence="18">
    <location>
        <position position="408"/>
    </location>
    <ligand>
        <name>acetyl-CoA</name>
        <dbReference type="ChEBI" id="CHEBI:57288"/>
    </ligand>
</feature>
<keyword evidence="9 18" id="KW-0460">Magnesium</keyword>
<evidence type="ECO:0000256" key="17">
    <source>
        <dbReference type="ARBA" id="ARBA00049628"/>
    </source>
</evidence>
<keyword evidence="13 18" id="KW-0012">Acyltransferase</keyword>
<feature type="binding site" evidence="18">
    <location>
        <position position="318"/>
    </location>
    <ligand>
        <name>UDP-N-acetyl-alpha-D-glucosamine</name>
        <dbReference type="ChEBI" id="CHEBI:57705"/>
    </ligand>
</feature>
<feature type="binding site" evidence="18">
    <location>
        <position position="229"/>
    </location>
    <ligand>
        <name>UDP-N-acetyl-alpha-D-glucosamine</name>
        <dbReference type="ChEBI" id="CHEBI:57705"/>
    </ligand>
</feature>
<evidence type="ECO:0000256" key="9">
    <source>
        <dbReference type="ARBA" id="ARBA00022842"/>
    </source>
</evidence>
<keyword evidence="11 18" id="KW-0573">Peptidoglycan synthesis</keyword>
<dbReference type="InterPro" id="IPR005882">
    <property type="entry name" value="Bifunctional_GlmU"/>
</dbReference>
<comment type="similarity">
    <text evidence="3 18">In the N-terminal section; belongs to the N-acetylglucosamine-1-phosphate uridyltransferase family.</text>
</comment>
<dbReference type="SUPFAM" id="SSF51161">
    <property type="entry name" value="Trimeric LpxA-like enzymes"/>
    <property type="match status" value="1"/>
</dbReference>
<keyword evidence="5 18" id="KW-0808">Transferase</keyword>
<name>A0ABY8D060_9HYPH</name>
<evidence type="ECO:0000256" key="14">
    <source>
        <dbReference type="ARBA" id="ARBA00023316"/>
    </source>
</evidence>
<feature type="binding site" evidence="18">
    <location>
        <position position="351"/>
    </location>
    <ligand>
        <name>UDP-N-acetyl-alpha-D-glucosamine</name>
        <dbReference type="ChEBI" id="CHEBI:57705"/>
    </ligand>
</feature>
<accession>A0ABY8D060</accession>
<feature type="binding site" evidence="18">
    <location>
        <position position="157"/>
    </location>
    <ligand>
        <name>UDP-N-acetyl-alpha-D-glucosamine</name>
        <dbReference type="ChEBI" id="CHEBI:57705"/>
    </ligand>
</feature>
<proteinExistence type="inferred from homology"/>
<feature type="binding site" evidence="18">
    <location>
        <position position="390"/>
    </location>
    <ligand>
        <name>acetyl-CoA</name>
        <dbReference type="ChEBI" id="CHEBI:57288"/>
    </ligand>
</feature>
<gene>
    <name evidence="18 20" type="primary">glmU</name>
    <name evidence="20" type="ORF">PYH38_004715</name>
</gene>
<evidence type="ECO:0000256" key="10">
    <source>
        <dbReference type="ARBA" id="ARBA00022960"/>
    </source>
</evidence>
<keyword evidence="21" id="KW-1185">Reference proteome</keyword>
<evidence type="ECO:0000256" key="8">
    <source>
        <dbReference type="ARBA" id="ARBA00022737"/>
    </source>
</evidence>
<feature type="binding site" evidence="18">
    <location>
        <position position="365"/>
    </location>
    <ligand>
        <name>acetyl-CoA</name>
        <dbReference type="ChEBI" id="CHEBI:57288"/>
    </ligand>
</feature>
<feature type="binding site" evidence="18">
    <location>
        <position position="229"/>
    </location>
    <ligand>
        <name>Mg(2+)</name>
        <dbReference type="ChEBI" id="CHEBI:18420"/>
    </ligand>
</feature>
<dbReference type="PROSITE" id="PS00101">
    <property type="entry name" value="HEXAPEP_TRANSFERASES"/>
    <property type="match status" value="1"/>
</dbReference>
<evidence type="ECO:0000256" key="4">
    <source>
        <dbReference type="ARBA" id="ARBA00022490"/>
    </source>
</evidence>
<comment type="similarity">
    <text evidence="2 18">In the C-terminal section; belongs to the transferase hexapeptide repeat family.</text>
</comment>
<evidence type="ECO:0000313" key="20">
    <source>
        <dbReference type="EMBL" id="WEX82423.1"/>
    </source>
</evidence>
<evidence type="ECO:0000256" key="11">
    <source>
        <dbReference type="ARBA" id="ARBA00022984"/>
    </source>
</evidence>
<dbReference type="CDD" id="cd03353">
    <property type="entry name" value="LbH_GlmU_C"/>
    <property type="match status" value="1"/>
</dbReference>
<dbReference type="RefSeq" id="WP_280733159.1">
    <property type="nucleotide sequence ID" value="NZ_CP120368.1"/>
</dbReference>
<keyword evidence="7 18" id="KW-0479">Metal-binding</keyword>
<dbReference type="Proteomes" id="UP001235547">
    <property type="component" value="Chromosome 1"/>
</dbReference>
<comment type="subunit">
    <text evidence="18">Homotrimer.</text>
</comment>
<comment type="caution">
    <text evidence="18">Lacks conserved residue(s) required for the propagation of feature annotation.</text>
</comment>
<feature type="binding site" evidence="18">
    <location>
        <position position="107"/>
    </location>
    <ligand>
        <name>Mg(2+)</name>
        <dbReference type="ChEBI" id="CHEBI:18420"/>
    </ligand>
</feature>
<reference evidence="20 21" key="1">
    <citation type="submission" date="2023-03" db="EMBL/GenBank/DDBJ databases">
        <authorList>
            <person name="Kaur S."/>
            <person name="Espinosa-Saiz D."/>
            <person name="Velazquez E."/>
            <person name="Menendez E."/>
            <person name="diCenzo G.C."/>
        </authorList>
    </citation>
    <scope>NUCLEOTIDE SEQUENCE [LARGE SCALE GENOMIC DNA]</scope>
    <source>
        <strain evidence="20 21">LMG 27395</strain>
    </source>
</reference>
<feature type="binding site" evidence="18">
    <location>
        <position position="77"/>
    </location>
    <ligand>
        <name>UDP-N-acetyl-alpha-D-glucosamine</name>
        <dbReference type="ChEBI" id="CHEBI:57705"/>
    </ligand>
</feature>
<feature type="binding site" evidence="18">
    <location>
        <position position="143"/>
    </location>
    <ligand>
        <name>UDP-N-acetyl-alpha-D-glucosamine</name>
        <dbReference type="ChEBI" id="CHEBI:57705"/>
    </ligand>
</feature>
<dbReference type="NCBIfam" id="NF010933">
    <property type="entry name" value="PRK14353.1"/>
    <property type="match status" value="1"/>
</dbReference>
<evidence type="ECO:0000256" key="2">
    <source>
        <dbReference type="ARBA" id="ARBA00007707"/>
    </source>
</evidence>
<feature type="binding site" evidence="18">
    <location>
        <begin position="10"/>
        <end position="13"/>
    </location>
    <ligand>
        <name>UDP-N-acetyl-alpha-D-glucosamine</name>
        <dbReference type="ChEBI" id="CHEBI:57705"/>
    </ligand>
</feature>
<feature type="region of interest" description="N-acetyltransferase" evidence="18">
    <location>
        <begin position="253"/>
        <end position="456"/>
    </location>
</feature>
<comment type="pathway">
    <text evidence="18">Bacterial outer membrane biogenesis; LPS lipid A biosynthesis.</text>
</comment>
<evidence type="ECO:0000256" key="16">
    <source>
        <dbReference type="ARBA" id="ARBA00048493"/>
    </source>
</evidence>
<evidence type="ECO:0000256" key="6">
    <source>
        <dbReference type="ARBA" id="ARBA00022695"/>
    </source>
</evidence>
<dbReference type="PANTHER" id="PTHR43584">
    <property type="entry name" value="NUCLEOTIDYL TRANSFERASE"/>
    <property type="match status" value="1"/>
</dbReference>
<evidence type="ECO:0000259" key="19">
    <source>
        <dbReference type="Pfam" id="PF12804"/>
    </source>
</evidence>
<feature type="binding site" evidence="18">
    <location>
        <begin position="82"/>
        <end position="83"/>
    </location>
    <ligand>
        <name>UDP-N-acetyl-alpha-D-glucosamine</name>
        <dbReference type="ChEBI" id="CHEBI:57705"/>
    </ligand>
</feature>
<comment type="catalytic activity">
    <reaction evidence="16 18">
        <text>N-acetyl-alpha-D-glucosamine 1-phosphate + UTP + H(+) = UDP-N-acetyl-alpha-D-glucosamine + diphosphate</text>
        <dbReference type="Rhea" id="RHEA:13509"/>
        <dbReference type="ChEBI" id="CHEBI:15378"/>
        <dbReference type="ChEBI" id="CHEBI:33019"/>
        <dbReference type="ChEBI" id="CHEBI:46398"/>
        <dbReference type="ChEBI" id="CHEBI:57705"/>
        <dbReference type="ChEBI" id="CHEBI:57776"/>
        <dbReference type="EC" id="2.7.7.23"/>
    </reaction>
</comment>
<feature type="domain" description="MobA-like NTP transferase" evidence="19">
    <location>
        <begin position="7"/>
        <end position="135"/>
    </location>
</feature>
<feature type="region of interest" description="Pyrophosphorylase" evidence="18">
    <location>
        <begin position="1"/>
        <end position="231"/>
    </location>
</feature>
<comment type="subcellular location">
    <subcellularLocation>
        <location evidence="1 18">Cytoplasm</location>
    </subcellularLocation>
</comment>
<dbReference type="Pfam" id="PF12804">
    <property type="entry name" value="NTP_transf_3"/>
    <property type="match status" value="1"/>
</dbReference>
<protein>
    <recommendedName>
        <fullName evidence="18">Bifunctional protein GlmU</fullName>
    </recommendedName>
    <domain>
        <recommendedName>
            <fullName evidence="18">UDP-N-acetylglucosamine pyrophosphorylase</fullName>
            <ecNumber evidence="18">2.7.7.23</ecNumber>
        </recommendedName>
        <alternativeName>
            <fullName evidence="18">N-acetylglucosamine-1-phosphate uridyltransferase</fullName>
        </alternativeName>
    </domain>
    <domain>
        <recommendedName>
            <fullName evidence="18">Glucosamine-1-phosphate N-acetyltransferase</fullName>
            <ecNumber evidence="18">2.3.1.157</ecNumber>
        </recommendedName>
    </domain>
</protein>
<dbReference type="InterPro" id="IPR025877">
    <property type="entry name" value="MobA-like_NTP_Trfase"/>
</dbReference>
<dbReference type="Gene3D" id="2.160.10.10">
    <property type="entry name" value="Hexapeptide repeat proteins"/>
    <property type="match status" value="1"/>
</dbReference>
<sequence length="456" mass="47869">MERTCLAIILAAGESTRMKSSMSKVLHPVAGRPMVAHVVDALASASISDVALVVGRDAETVSAAASTGEVEVASFLQKERLGTGHAVLAAREAIAKGYDDILVVFGDTPLVTGAPLKAARDGLAKGNDVVVIGFRTADPTGYGRLIVEGGALIAIREHKDASEEERRIAYCNGGLMAINGRKALDLLDRIGNANVKGEYYLTDLVEIVRSVGGRAIAVEAPKDELTGCNTRAELAYIERLWQQRRRHELMLAGVSMIAPETVFLSWDTELAQDVLVEPNVVFGPGVRVESGAIIHAFSHLEGAHVRAGATVGPFARLRPGAELGPKSKVGNFCEVKKAEIGAGAKVNHLTYIGDAFVGAGSNIGAGTITCNYDGVNKHITHIGENAFVGSNSSLVAPVAIGDGALVASGSVITADVPADAVAFGRARQEIKPGRARILRERYEAEKAAKKKAKAAE</sequence>
<keyword evidence="12 18" id="KW-0511">Multifunctional enzyme</keyword>
<feature type="binding site" evidence="18">
    <location>
        <position position="425"/>
    </location>
    <ligand>
        <name>acetyl-CoA</name>
        <dbReference type="ChEBI" id="CHEBI:57288"/>
    </ligand>
</feature>
<feature type="binding site" evidence="18">
    <location>
        <position position="362"/>
    </location>
    <ligand>
        <name>UDP-N-acetyl-alpha-D-glucosamine</name>
        <dbReference type="ChEBI" id="CHEBI:57705"/>
    </ligand>
</feature>
<dbReference type="EC" id="2.3.1.157" evidence="18"/>
<dbReference type="HAMAP" id="MF_01631">
    <property type="entry name" value="GlmU"/>
    <property type="match status" value="1"/>
</dbReference>
<dbReference type="EC" id="2.7.7.23" evidence="18"/>
<feature type="region of interest" description="Linker" evidence="18">
    <location>
        <begin position="232"/>
        <end position="252"/>
    </location>
</feature>
<evidence type="ECO:0000256" key="15">
    <source>
        <dbReference type="ARBA" id="ARBA00048247"/>
    </source>
</evidence>
<dbReference type="NCBIfam" id="TIGR01173">
    <property type="entry name" value="glmU"/>
    <property type="match status" value="1"/>
</dbReference>
<dbReference type="InterPro" id="IPR018357">
    <property type="entry name" value="Hexapep_transf_CS"/>
</dbReference>
<feature type="binding site" evidence="18">
    <location>
        <position position="24"/>
    </location>
    <ligand>
        <name>UDP-N-acetyl-alpha-D-glucosamine</name>
        <dbReference type="ChEBI" id="CHEBI:57705"/>
    </ligand>
</feature>
<comment type="function">
    <text evidence="17 18">Catalyzes the last two sequential reactions in the de novo biosynthetic pathway for UDP-N-acetylglucosamine (UDP-GlcNAc). The C-terminal domain catalyzes the transfer of acetyl group from acetyl coenzyme A to glucosamine-1-phosphate (GlcN-1-P) to produce N-acetylglucosamine-1-phosphate (GlcNAc-1-P), which is converted into UDP-GlcNAc by the transfer of uridine 5-monophosphate (from uridine 5-triphosphate), a reaction catalyzed by the N-terminal domain.</text>
</comment>
<keyword evidence="10 18" id="KW-0133">Cell shape</keyword>
<dbReference type="InterPro" id="IPR011004">
    <property type="entry name" value="Trimer_LpxA-like_sf"/>
</dbReference>
<evidence type="ECO:0000256" key="18">
    <source>
        <dbReference type="HAMAP-Rule" id="MF_01631"/>
    </source>
</evidence>
<evidence type="ECO:0000256" key="7">
    <source>
        <dbReference type="ARBA" id="ARBA00022723"/>
    </source>
</evidence>
<evidence type="ECO:0000256" key="1">
    <source>
        <dbReference type="ARBA" id="ARBA00004496"/>
    </source>
</evidence>
<evidence type="ECO:0000256" key="5">
    <source>
        <dbReference type="ARBA" id="ARBA00022679"/>
    </source>
</evidence>
<dbReference type="PANTHER" id="PTHR43584:SF3">
    <property type="entry name" value="BIFUNCTIONAL PROTEIN GLMU"/>
    <property type="match status" value="1"/>
</dbReference>
<dbReference type="InterPro" id="IPR001451">
    <property type="entry name" value="Hexapep"/>
</dbReference>
<evidence type="ECO:0000256" key="12">
    <source>
        <dbReference type="ARBA" id="ARBA00023268"/>
    </source>
</evidence>
<dbReference type="GO" id="GO:0003977">
    <property type="term" value="F:UDP-N-acetylglucosamine diphosphorylase activity"/>
    <property type="evidence" value="ECO:0007669"/>
    <property type="project" value="UniProtKB-EC"/>
</dbReference>
<evidence type="ECO:0000256" key="13">
    <source>
        <dbReference type="ARBA" id="ARBA00023315"/>
    </source>
</evidence>
<evidence type="ECO:0000313" key="21">
    <source>
        <dbReference type="Proteomes" id="UP001235547"/>
    </source>
</evidence>
<feature type="binding site" evidence="18">
    <location>
        <position position="172"/>
    </location>
    <ligand>
        <name>UDP-N-acetyl-alpha-D-glucosamine</name>
        <dbReference type="ChEBI" id="CHEBI:57705"/>
    </ligand>
</feature>
<organism evidence="20 21">
    <name type="scientific">Sinorhizobium numidicum</name>
    <dbReference type="NCBI Taxonomy" id="680248"/>
    <lineage>
        <taxon>Bacteria</taxon>
        <taxon>Pseudomonadati</taxon>
        <taxon>Pseudomonadota</taxon>
        <taxon>Alphaproteobacteria</taxon>
        <taxon>Hyphomicrobiales</taxon>
        <taxon>Rhizobiaceae</taxon>
        <taxon>Sinorhizobium/Ensifer group</taxon>
        <taxon>Sinorhizobium</taxon>
    </lineage>
</organism>
<comment type="catalytic activity">
    <reaction evidence="15 18">
        <text>alpha-D-glucosamine 1-phosphate + acetyl-CoA = N-acetyl-alpha-D-glucosamine 1-phosphate + CoA + H(+)</text>
        <dbReference type="Rhea" id="RHEA:13725"/>
        <dbReference type="ChEBI" id="CHEBI:15378"/>
        <dbReference type="ChEBI" id="CHEBI:57287"/>
        <dbReference type="ChEBI" id="CHEBI:57288"/>
        <dbReference type="ChEBI" id="CHEBI:57776"/>
        <dbReference type="ChEBI" id="CHEBI:58516"/>
        <dbReference type="EC" id="2.3.1.157"/>
    </reaction>
</comment>
<dbReference type="InterPro" id="IPR038009">
    <property type="entry name" value="GlmU_C_LbH"/>
</dbReference>
<dbReference type="CDD" id="cd02540">
    <property type="entry name" value="GT2_GlmU_N_bac"/>
    <property type="match status" value="1"/>
</dbReference>
<comment type="cofactor">
    <cofactor evidence="18">
        <name>Mg(2+)</name>
        <dbReference type="ChEBI" id="CHEBI:18420"/>
    </cofactor>
    <text evidence="18">Binds 1 Mg(2+) ion per subunit.</text>
</comment>
<dbReference type="EMBL" id="CP120371">
    <property type="protein sequence ID" value="WEX82423.1"/>
    <property type="molecule type" value="Genomic_DNA"/>
</dbReference>
<feature type="binding site" evidence="18">
    <location>
        <begin position="371"/>
        <end position="372"/>
    </location>
    <ligand>
        <name>acetyl-CoA</name>
        <dbReference type="ChEBI" id="CHEBI:57288"/>
    </ligand>
</feature>
<keyword evidence="4 18" id="KW-0963">Cytoplasm</keyword>
<dbReference type="Pfam" id="PF14602">
    <property type="entry name" value="Hexapep_2"/>
    <property type="match status" value="1"/>
</dbReference>
<comment type="pathway">
    <text evidence="18">Nucleotide-sugar biosynthesis; UDP-N-acetyl-alpha-D-glucosamine biosynthesis; UDP-N-acetyl-alpha-D-glucosamine from N-acetyl-alpha-D-glucosamine 1-phosphate: step 1/1.</text>
</comment>
<dbReference type="InterPro" id="IPR050065">
    <property type="entry name" value="GlmU-like"/>
</dbReference>
<dbReference type="InterPro" id="IPR029044">
    <property type="entry name" value="Nucleotide-diphossugar_trans"/>
</dbReference>
<keyword evidence="8 18" id="KW-0677">Repeat</keyword>
<evidence type="ECO:0000256" key="3">
    <source>
        <dbReference type="ARBA" id="ARBA00007947"/>
    </source>
</evidence>